<accession>A0A6A5Y6X5</accession>
<proteinExistence type="predicted"/>
<feature type="compositionally biased region" description="Basic residues" evidence="1">
    <location>
        <begin position="212"/>
        <end position="221"/>
    </location>
</feature>
<name>A0A6A5Y6X5_9PLEO</name>
<sequence>MNIGDALDIARLLKQAYDLYKACKAAPEEIRLAADYVHTMTLVLESVKSDLVTNKASFMHQKTALAKAKQQKLAQLIKRCQASVTQQERVLKKFQRFKADGGLGAYNKWKWSTSGKKEIADAKSELVLSSNLLNIFISTETVNILYKIEAYIEVMMPKIAALDLFPNDPRGQLTSTTPRPRSDSNVKVTIILSLVIARLKRTLDEYRWKQARKNKKLRPGPRRPQAVTRVNSGLVPNKNRDSLVQSYASQIVIPSNQPPGRSIPPRTPSPDFYLIDDTNNTTDPIPRPIRRTSSIQRITRRINARTVQPRTVREHFECWKVGVPELAIGLKVPPKYLHQRRGQAQLRKMAEVFNEASKYDKRALNEKSVSVKHLLKHKNKDEKKGKRWYLAGGRLIARDVGNSGFLIVEKSLVILVRR</sequence>
<keyword evidence="3" id="KW-1185">Reference proteome</keyword>
<evidence type="ECO:0008006" key="4">
    <source>
        <dbReference type="Google" id="ProtNLM"/>
    </source>
</evidence>
<dbReference type="EMBL" id="ML978066">
    <property type="protein sequence ID" value="KAF2020501.1"/>
    <property type="molecule type" value="Genomic_DNA"/>
</dbReference>
<protein>
    <recommendedName>
        <fullName evidence="4">Fungal N-terminal domain-containing protein</fullName>
    </recommendedName>
</protein>
<dbReference type="GeneID" id="54288849"/>
<dbReference type="OrthoDB" id="3937014at2759"/>
<feature type="region of interest" description="Disordered" evidence="1">
    <location>
        <begin position="212"/>
        <end position="235"/>
    </location>
</feature>
<dbReference type="AlphaFoldDB" id="A0A6A5Y6X5"/>
<organism evidence="2 3">
    <name type="scientific">Aaosphaeria arxii CBS 175.79</name>
    <dbReference type="NCBI Taxonomy" id="1450172"/>
    <lineage>
        <taxon>Eukaryota</taxon>
        <taxon>Fungi</taxon>
        <taxon>Dikarya</taxon>
        <taxon>Ascomycota</taxon>
        <taxon>Pezizomycotina</taxon>
        <taxon>Dothideomycetes</taxon>
        <taxon>Pleosporomycetidae</taxon>
        <taxon>Pleosporales</taxon>
        <taxon>Pleosporales incertae sedis</taxon>
        <taxon>Aaosphaeria</taxon>
    </lineage>
</organism>
<evidence type="ECO:0000313" key="2">
    <source>
        <dbReference type="EMBL" id="KAF2020501.1"/>
    </source>
</evidence>
<reference evidence="2" key="1">
    <citation type="journal article" date="2020" name="Stud. Mycol.">
        <title>101 Dothideomycetes genomes: a test case for predicting lifestyles and emergence of pathogens.</title>
        <authorList>
            <person name="Haridas S."/>
            <person name="Albert R."/>
            <person name="Binder M."/>
            <person name="Bloem J."/>
            <person name="Labutti K."/>
            <person name="Salamov A."/>
            <person name="Andreopoulos B."/>
            <person name="Baker S."/>
            <person name="Barry K."/>
            <person name="Bills G."/>
            <person name="Bluhm B."/>
            <person name="Cannon C."/>
            <person name="Castanera R."/>
            <person name="Culley D."/>
            <person name="Daum C."/>
            <person name="Ezra D."/>
            <person name="Gonzalez J."/>
            <person name="Henrissat B."/>
            <person name="Kuo A."/>
            <person name="Liang C."/>
            <person name="Lipzen A."/>
            <person name="Lutzoni F."/>
            <person name="Magnuson J."/>
            <person name="Mondo S."/>
            <person name="Nolan M."/>
            <person name="Ohm R."/>
            <person name="Pangilinan J."/>
            <person name="Park H.-J."/>
            <person name="Ramirez L."/>
            <person name="Alfaro M."/>
            <person name="Sun H."/>
            <person name="Tritt A."/>
            <person name="Yoshinaga Y."/>
            <person name="Zwiers L.-H."/>
            <person name="Turgeon B."/>
            <person name="Goodwin S."/>
            <person name="Spatafora J."/>
            <person name="Crous P."/>
            <person name="Grigoriev I."/>
        </authorList>
    </citation>
    <scope>NUCLEOTIDE SEQUENCE</scope>
    <source>
        <strain evidence="2">CBS 175.79</strain>
    </source>
</reference>
<evidence type="ECO:0000313" key="3">
    <source>
        <dbReference type="Proteomes" id="UP000799778"/>
    </source>
</evidence>
<evidence type="ECO:0000256" key="1">
    <source>
        <dbReference type="SAM" id="MobiDB-lite"/>
    </source>
</evidence>
<gene>
    <name evidence="2" type="ORF">BU24DRAFT_456572</name>
</gene>
<dbReference type="RefSeq" id="XP_033388840.1">
    <property type="nucleotide sequence ID" value="XM_033531452.1"/>
</dbReference>
<dbReference type="Proteomes" id="UP000799778">
    <property type="component" value="Unassembled WGS sequence"/>
</dbReference>